<organism evidence="1 2">
    <name type="scientific">Holospora elegans E1</name>
    <dbReference type="NCBI Taxonomy" id="1427503"/>
    <lineage>
        <taxon>Bacteria</taxon>
        <taxon>Pseudomonadati</taxon>
        <taxon>Pseudomonadota</taxon>
        <taxon>Alphaproteobacteria</taxon>
        <taxon>Holosporales</taxon>
        <taxon>Holosporaceae</taxon>
        <taxon>Holospora</taxon>
    </lineage>
</organism>
<reference evidence="1 2" key="1">
    <citation type="journal article" date="2014" name="FEMS Microbiol. Lett.">
        <title>Draft genome sequences of three Holospora species (Holospora obtusa, Holospora undulata, and Holospora elegans), endonuclear symbiotic bacteria of the ciliate Paramecium caudatum.</title>
        <authorList>
            <person name="Dohra H."/>
            <person name="Tanaka K."/>
            <person name="Suzuki T."/>
            <person name="Fujishima M."/>
            <person name="Suzuki H."/>
        </authorList>
    </citation>
    <scope>NUCLEOTIDE SEQUENCE [LARGE SCALE GENOMIC DNA]</scope>
    <source>
        <strain evidence="1 2">E1</strain>
    </source>
</reference>
<comment type="caution">
    <text evidence="1">The sequence shown here is derived from an EMBL/GenBank/DDBJ whole genome shotgun (WGS) entry which is preliminary data.</text>
</comment>
<dbReference type="AlphaFoldDB" id="A0A023DXH3"/>
<accession>A0A023DXH3</accession>
<name>A0A023DXH3_9PROT</name>
<dbReference type="EMBL" id="BAUP01000061">
    <property type="protein sequence ID" value="GAJ46093.1"/>
    <property type="molecule type" value="Genomic_DNA"/>
</dbReference>
<evidence type="ECO:0000313" key="2">
    <source>
        <dbReference type="Proteomes" id="UP000024842"/>
    </source>
</evidence>
<keyword evidence="2" id="KW-1185">Reference proteome</keyword>
<proteinExistence type="predicted"/>
<dbReference type="Proteomes" id="UP000024842">
    <property type="component" value="Unassembled WGS sequence"/>
</dbReference>
<evidence type="ECO:0000313" key="1">
    <source>
        <dbReference type="EMBL" id="GAJ46093.1"/>
    </source>
</evidence>
<sequence length="304" mass="34961">MFKTIPEKLLASENLSQHRSSQKFAKNDELFFYMEDLASIAEELSSKISTIFQKVNNCHFFSSYAKNVFFEKGSFPKRLSPSEEPKYQLQYLSEQILYMMKKIESYERSDFKFLLKEKNFETCKQAFLNAIVSVCKESVLGNESGGRDNFSKFINIVNEMYISQDERKKLLNLLQSIKNRIDKSISSPSLPSPQSGKIGVMEDVNENKYVTHSLGMNKVKDSTKSAEEIDKEIKEGKLVDVVPSHDYITQNKNFGKYEAKLTGMQVQDPAFAPLPPRIQHHNADHEVLKKFKFEVNGPIQYTSN</sequence>
<gene>
    <name evidence="1" type="ORF">HE1_00415</name>
</gene>
<dbReference type="RefSeq" id="WP_035544180.1">
    <property type="nucleotide sequence ID" value="NZ_BAUP01000061.1"/>
</dbReference>
<protein>
    <submittedName>
        <fullName evidence="1">Uncharacterized protein</fullName>
    </submittedName>
</protein>